<dbReference type="RefSeq" id="WP_104432204.1">
    <property type="nucleotide sequence ID" value="NZ_PTJD01000004.1"/>
</dbReference>
<keyword evidence="6" id="KW-1185">Reference proteome</keyword>
<evidence type="ECO:0000256" key="2">
    <source>
        <dbReference type="ARBA" id="ARBA00023015"/>
    </source>
</evidence>
<dbReference type="AlphaFoldDB" id="A0A2S6ITC2"/>
<dbReference type="Proteomes" id="UP000239485">
    <property type="component" value="Unassembled WGS sequence"/>
</dbReference>
<keyword evidence="2" id="KW-0805">Transcription regulation</keyword>
<dbReference type="Gene3D" id="1.10.10.10">
    <property type="entry name" value="Winged helix-like DNA-binding domain superfamily/Winged helix DNA-binding domain"/>
    <property type="match status" value="1"/>
</dbReference>
<dbReference type="GO" id="GO:0045892">
    <property type="term" value="P:negative regulation of DNA-templated transcription"/>
    <property type="evidence" value="ECO:0007669"/>
    <property type="project" value="InterPro"/>
</dbReference>
<protein>
    <submittedName>
        <fullName evidence="5">Putative transcriptional regulator</fullName>
    </submittedName>
</protein>
<dbReference type="SUPFAM" id="SSF46785">
    <property type="entry name" value="Winged helix' DNA-binding domain"/>
    <property type="match status" value="1"/>
</dbReference>
<name>A0A2S6ITC2_9ACTN</name>
<dbReference type="InterPro" id="IPR005650">
    <property type="entry name" value="BlaI_family"/>
</dbReference>
<evidence type="ECO:0000256" key="1">
    <source>
        <dbReference type="ARBA" id="ARBA00011046"/>
    </source>
</evidence>
<dbReference type="Pfam" id="PF03965">
    <property type="entry name" value="Penicillinase_R"/>
    <property type="match status" value="1"/>
</dbReference>
<reference evidence="5 6" key="1">
    <citation type="submission" date="2018-02" db="EMBL/GenBank/DDBJ databases">
        <title>Genomic Encyclopedia of Archaeal and Bacterial Type Strains, Phase II (KMG-II): from individual species to whole genera.</title>
        <authorList>
            <person name="Goeker M."/>
        </authorList>
    </citation>
    <scope>NUCLEOTIDE SEQUENCE [LARGE SCALE GENOMIC DNA]</scope>
    <source>
        <strain evidence="5 6">DSM 22857</strain>
    </source>
</reference>
<accession>A0A2S6ITC2</accession>
<comment type="similarity">
    <text evidence="1">Belongs to the BlaI transcriptional regulatory family.</text>
</comment>
<dbReference type="OrthoDB" id="9813987at2"/>
<evidence type="ECO:0000256" key="3">
    <source>
        <dbReference type="ARBA" id="ARBA00023125"/>
    </source>
</evidence>
<comment type="caution">
    <text evidence="5">The sequence shown here is derived from an EMBL/GenBank/DDBJ whole genome shotgun (WGS) entry which is preliminary data.</text>
</comment>
<dbReference type="EMBL" id="PTJD01000004">
    <property type="protein sequence ID" value="PPK97395.1"/>
    <property type="molecule type" value="Genomic_DNA"/>
</dbReference>
<dbReference type="InterPro" id="IPR036390">
    <property type="entry name" value="WH_DNA-bd_sf"/>
</dbReference>
<keyword evidence="4" id="KW-0804">Transcription</keyword>
<dbReference type="Gene3D" id="6.10.140.850">
    <property type="match status" value="1"/>
</dbReference>
<gene>
    <name evidence="5" type="ORF">CLV92_104216</name>
</gene>
<evidence type="ECO:0000313" key="6">
    <source>
        <dbReference type="Proteomes" id="UP000239485"/>
    </source>
</evidence>
<dbReference type="InterPro" id="IPR036388">
    <property type="entry name" value="WH-like_DNA-bd_sf"/>
</dbReference>
<dbReference type="GO" id="GO:0003677">
    <property type="term" value="F:DNA binding"/>
    <property type="evidence" value="ECO:0007669"/>
    <property type="project" value="UniProtKB-KW"/>
</dbReference>
<proteinExistence type="inferred from homology"/>
<evidence type="ECO:0000313" key="5">
    <source>
        <dbReference type="EMBL" id="PPK97395.1"/>
    </source>
</evidence>
<sequence>MVGLGDLERDVMARLWDAGQPLTVRQVHERLSPERDLAYTTVMTVLDRLAKKGVVRQERADRAYRYAPTQTREEMTAALMLEALGATPDGAARDAALVHFVGRVGPEGAAALRAALDRTARGSLP</sequence>
<organism evidence="5 6">
    <name type="scientific">Kineococcus xinjiangensis</name>
    <dbReference type="NCBI Taxonomy" id="512762"/>
    <lineage>
        <taxon>Bacteria</taxon>
        <taxon>Bacillati</taxon>
        <taxon>Actinomycetota</taxon>
        <taxon>Actinomycetes</taxon>
        <taxon>Kineosporiales</taxon>
        <taxon>Kineosporiaceae</taxon>
        <taxon>Kineococcus</taxon>
    </lineage>
</organism>
<keyword evidence="3" id="KW-0238">DNA-binding</keyword>
<evidence type="ECO:0000256" key="4">
    <source>
        <dbReference type="ARBA" id="ARBA00023163"/>
    </source>
</evidence>